<reference evidence="2" key="1">
    <citation type="journal article" date="2018" name="Genome Biol.">
        <title>SKESA: strategic k-mer extension for scrupulous assemblies.</title>
        <authorList>
            <person name="Souvorov A."/>
            <person name="Agarwala R."/>
            <person name="Lipman D.J."/>
        </authorList>
    </citation>
    <scope>NUCLEOTIDE SEQUENCE</scope>
    <source>
        <strain evidence="2">13-0328</strain>
    </source>
</reference>
<dbReference type="EMBL" id="CP074647">
    <property type="protein sequence ID" value="QVS46102.1"/>
    <property type="molecule type" value="Genomic_DNA"/>
</dbReference>
<reference evidence="3" key="4">
    <citation type="submission" date="2021-05" db="EMBL/GenBank/DDBJ databases">
        <title>Whole genome PacBio Sequel sequence of Salmonella enterica subsp. enterica.</title>
        <authorList>
            <person name="Hoffmann M."/>
            <person name="Balkey M."/>
            <person name="Luo Y."/>
        </authorList>
    </citation>
    <scope>NUCLEOTIDE SEQUENCE</scope>
    <source>
        <strain evidence="3">CFSAN029662</strain>
    </source>
</reference>
<feature type="coiled-coil region" evidence="1">
    <location>
        <begin position="93"/>
        <end position="133"/>
    </location>
</feature>
<dbReference type="AlphaFoldDB" id="A0A3U1EI19"/>
<proteinExistence type="predicted"/>
<dbReference type="EMBL" id="DAAMJF010000020">
    <property type="protein sequence ID" value="HAC6883745.1"/>
    <property type="molecule type" value="Genomic_DNA"/>
</dbReference>
<reference evidence="3" key="3">
    <citation type="submission" date="2018-07" db="EMBL/GenBank/DDBJ databases">
        <authorList>
            <consortium name="GenomeTrakr network: Whole genome sequencing for foodborne pathogen traceback"/>
        </authorList>
    </citation>
    <scope>NUCLEOTIDE SEQUENCE</scope>
    <source>
        <strain evidence="3">CFSAN029662</strain>
    </source>
</reference>
<evidence type="ECO:0000313" key="3">
    <source>
        <dbReference type="EMBL" id="QVS46102.1"/>
    </source>
</evidence>
<organism evidence="2">
    <name type="scientific">Salmonella enterica I</name>
    <dbReference type="NCBI Taxonomy" id="59201"/>
    <lineage>
        <taxon>Bacteria</taxon>
        <taxon>Pseudomonadati</taxon>
        <taxon>Pseudomonadota</taxon>
        <taxon>Gammaproteobacteria</taxon>
        <taxon>Enterobacterales</taxon>
        <taxon>Enterobacteriaceae</taxon>
        <taxon>Salmonella</taxon>
    </lineage>
</organism>
<reference evidence="2" key="2">
    <citation type="submission" date="2018-07" db="EMBL/GenBank/DDBJ databases">
        <authorList>
            <consortium name="NCBI Pathogen Detection Project"/>
        </authorList>
    </citation>
    <scope>NUCLEOTIDE SEQUENCE</scope>
    <source>
        <strain evidence="2">13-0328</strain>
    </source>
</reference>
<protein>
    <submittedName>
        <fullName evidence="2">Uncharacterized protein</fullName>
    </submittedName>
</protein>
<gene>
    <name evidence="2" type="ORF">G0D71_10200</name>
    <name evidence="3" type="ORF">VL99_19900</name>
</gene>
<evidence type="ECO:0000256" key="1">
    <source>
        <dbReference type="SAM" id="Coils"/>
    </source>
</evidence>
<keyword evidence="1" id="KW-0175">Coiled coil</keyword>
<accession>A0A3U1EI19</accession>
<name>A0A3U1EI19_SALET</name>
<evidence type="ECO:0000313" key="2">
    <source>
        <dbReference type="EMBL" id="HAC6883745.1"/>
    </source>
</evidence>
<sequence length="355" mass="41636">MDNLDRLNAEWITLSAFRGLMKIATKGDMNKSKYDNVLAFCGDLYPELLGNDVSLLKAERESQTTREYRQKARLKSKKEGRKIDTLELVKTDLDEFESLFRIAKREKEEQKKVDQLKRRLNQLTIAYDELSFQEHSENQILNRDVYKVHRPLPSLIDGIDYKDFWLPDKNTLRLRILHPEKTEHITGADLIYEKHSSNDEASIIAIQYKIWENKKLYLNDTRMNEQIDKLKTFFCKKSICDSYNSQMQYRFPCCSAFIRPTDKLQSADQKLMSTGEHLPICKIDECTSTGKRGARLLEYDNIKDISLSNESFEFLFNTGKIGSRNLTYDELTQLYSNFLQESSLSRVMIYAQEFD</sequence>